<dbReference type="GO" id="GO:0043683">
    <property type="term" value="P:type IV pilus assembly"/>
    <property type="evidence" value="ECO:0007669"/>
    <property type="project" value="TreeGrafter"/>
</dbReference>
<proteinExistence type="predicted"/>
<evidence type="ECO:0000313" key="3">
    <source>
        <dbReference type="Proteomes" id="UP000595095"/>
    </source>
</evidence>
<evidence type="ECO:0000313" key="2">
    <source>
        <dbReference type="EMBL" id="QPG05419.1"/>
    </source>
</evidence>
<dbReference type="InterPro" id="IPR052534">
    <property type="entry name" value="Extracell_DNA_Util/SecSys_Comp"/>
</dbReference>
<dbReference type="Pfam" id="PF05137">
    <property type="entry name" value="PilN"/>
    <property type="match status" value="1"/>
</dbReference>
<dbReference type="InterPro" id="IPR007813">
    <property type="entry name" value="PilN"/>
</dbReference>
<dbReference type="PANTHER" id="PTHR40278:SF2">
    <property type="entry name" value="TYPE IV PILUS INNER MEMBRANE COMPONENT PILN"/>
    <property type="match status" value="1"/>
</dbReference>
<keyword evidence="3" id="KW-1185">Reference proteome</keyword>
<dbReference type="AlphaFoldDB" id="A0A7S9HCS8"/>
<keyword evidence="1" id="KW-1133">Transmembrane helix</keyword>
<dbReference type="PANTHER" id="PTHR40278">
    <property type="entry name" value="DNA UTILIZATION PROTEIN HOFN"/>
    <property type="match status" value="1"/>
</dbReference>
<reference evidence="2 3" key="1">
    <citation type="submission" date="2020-11" db="EMBL/GenBank/DDBJ databases">
        <title>Complete genome sequence for Salinimonas sp. strain G2-b.</title>
        <authorList>
            <person name="Park S.-J."/>
        </authorList>
    </citation>
    <scope>NUCLEOTIDE SEQUENCE [LARGE SCALE GENOMIC DNA]</scope>
    <source>
        <strain evidence="2 3">G2-b</strain>
    </source>
</reference>
<protein>
    <submittedName>
        <fullName evidence="2">PilN domain-containing protein</fullName>
    </submittedName>
</protein>
<sequence>MAHINLLPWREQARQQQKQNYLGMLGLVAMIVGLVFYLIGMAIEQQTDHQNMRNSYLQQEIGKLDAQIAKIQKIKESKNAIEQRMALIGQLQISRNVAPKVFDELARIVPAGVTFKTLNRTGNLITIEGISDSNNRLSDFMRRLERSEVFSAGDLSSIVADTTAADAMSGFKLTFFISPEIAPVTAKENAQQESAP</sequence>
<keyword evidence="1" id="KW-0812">Transmembrane</keyword>
<evidence type="ECO:0000256" key="1">
    <source>
        <dbReference type="SAM" id="Phobius"/>
    </source>
</evidence>
<accession>A0A7S9HCS8</accession>
<gene>
    <name evidence="2" type="ORF">IT774_15175</name>
</gene>
<dbReference type="KEGG" id="smaa:IT774_15175"/>
<dbReference type="GO" id="GO:0043107">
    <property type="term" value="P:type IV pilus-dependent motility"/>
    <property type="evidence" value="ECO:0007669"/>
    <property type="project" value="TreeGrafter"/>
</dbReference>
<feature type="transmembrane region" description="Helical" evidence="1">
    <location>
        <begin position="21"/>
        <end position="43"/>
    </location>
</feature>
<dbReference type="RefSeq" id="WP_195810509.1">
    <property type="nucleotide sequence ID" value="NZ_CP064795.1"/>
</dbReference>
<dbReference type="Proteomes" id="UP000595095">
    <property type="component" value="Chromosome"/>
</dbReference>
<dbReference type="EMBL" id="CP064795">
    <property type="protein sequence ID" value="QPG05419.1"/>
    <property type="molecule type" value="Genomic_DNA"/>
</dbReference>
<organism evidence="2 3">
    <name type="scientific">Salinimonas marina</name>
    <dbReference type="NCBI Taxonomy" id="2785918"/>
    <lineage>
        <taxon>Bacteria</taxon>
        <taxon>Pseudomonadati</taxon>
        <taxon>Pseudomonadota</taxon>
        <taxon>Gammaproteobacteria</taxon>
        <taxon>Alteromonadales</taxon>
        <taxon>Alteromonadaceae</taxon>
        <taxon>Alteromonas/Salinimonas group</taxon>
        <taxon>Salinimonas</taxon>
    </lineage>
</organism>
<name>A0A7S9HCS8_9ALTE</name>
<keyword evidence="1" id="KW-0472">Membrane</keyword>